<keyword evidence="8 10" id="KW-0131">Cell cycle</keyword>
<dbReference type="GO" id="GO:0005975">
    <property type="term" value="P:carbohydrate metabolic process"/>
    <property type="evidence" value="ECO:0007669"/>
    <property type="project" value="InterPro"/>
</dbReference>
<feature type="binding site" evidence="10">
    <location>
        <position position="125"/>
    </location>
    <ligand>
        <name>UDP-N-acetyl-alpha-D-glucosamine</name>
        <dbReference type="ChEBI" id="CHEBI:57705"/>
    </ligand>
</feature>
<keyword evidence="14" id="KW-1185">Reference proteome</keyword>
<dbReference type="HAMAP" id="MF_00033">
    <property type="entry name" value="MurG"/>
    <property type="match status" value="1"/>
</dbReference>
<keyword evidence="6 10" id="KW-0573">Peptidoglycan synthesis</keyword>
<dbReference type="CDD" id="cd03785">
    <property type="entry name" value="GT28_MurG"/>
    <property type="match status" value="1"/>
</dbReference>
<keyword evidence="9 10" id="KW-0961">Cell wall biogenesis/degradation</keyword>
<dbReference type="SUPFAM" id="SSF53756">
    <property type="entry name" value="UDP-Glycosyltransferase/glycogen phosphorylase"/>
    <property type="match status" value="1"/>
</dbReference>
<feature type="binding site" evidence="10">
    <location>
        <position position="197"/>
    </location>
    <ligand>
        <name>UDP-N-acetyl-alpha-D-glucosamine</name>
        <dbReference type="ChEBI" id="CHEBI:57705"/>
    </ligand>
</feature>
<dbReference type="OrthoDB" id="9808936at2"/>
<dbReference type="GO" id="GO:0008360">
    <property type="term" value="P:regulation of cell shape"/>
    <property type="evidence" value="ECO:0007669"/>
    <property type="project" value="UniProtKB-KW"/>
</dbReference>
<dbReference type="UniPathway" id="UPA00219"/>
<accession>A0A448V1R2</accession>
<dbReference type="AlphaFoldDB" id="A0A448V1R2"/>
<keyword evidence="3 10" id="KW-0328">Glycosyltransferase</keyword>
<comment type="caution">
    <text evidence="10">Lacks conserved residue(s) required for the propagation of feature annotation.</text>
</comment>
<dbReference type="InterPro" id="IPR004276">
    <property type="entry name" value="GlycoTrans_28_N"/>
</dbReference>
<comment type="pathway">
    <text evidence="10">Cell wall biogenesis; peptidoglycan biosynthesis.</text>
</comment>
<feature type="binding site" evidence="10">
    <location>
        <position position="167"/>
    </location>
    <ligand>
        <name>UDP-N-acetyl-alpha-D-glucosamine</name>
        <dbReference type="ChEBI" id="CHEBI:57705"/>
    </ligand>
</feature>
<evidence type="ECO:0000256" key="3">
    <source>
        <dbReference type="ARBA" id="ARBA00022676"/>
    </source>
</evidence>
<evidence type="ECO:0000256" key="6">
    <source>
        <dbReference type="ARBA" id="ARBA00022984"/>
    </source>
</evidence>
<dbReference type="KEGG" id="piv:NCTC13079_00929"/>
<evidence type="ECO:0000256" key="5">
    <source>
        <dbReference type="ARBA" id="ARBA00022960"/>
    </source>
</evidence>
<protein>
    <recommendedName>
        <fullName evidence="10">UDP-N-acetylglucosamine--N-acetylmuramyl-(pentapeptide) pyrophosphoryl-undecaprenol N-acetylglucosamine transferase</fullName>
        <ecNumber evidence="10">2.4.1.227</ecNumber>
    </recommendedName>
    <alternativeName>
        <fullName evidence="10">Undecaprenyl-PP-MurNAc-pentapeptide-UDPGlcNAc GlcNAc transferase</fullName>
    </alternativeName>
</protein>
<dbReference type="PANTHER" id="PTHR21015">
    <property type="entry name" value="UDP-N-ACETYLGLUCOSAMINE--N-ACETYLMURAMYL-(PENTAPEPTIDE) PYROPHOSPHORYL-UNDECAPRENOL N-ACETYLGLUCOSAMINE TRANSFERASE 1"/>
    <property type="match status" value="1"/>
</dbReference>
<dbReference type="Gene3D" id="3.40.50.2000">
    <property type="entry name" value="Glycogen Phosphorylase B"/>
    <property type="match status" value="2"/>
</dbReference>
<sequence length="366" mass="39998">MKMIVSGGGTGGHIYPALAIVDAVKKKVPDAEFLYVGKKGGLEEELAAKAGLPFRAIRVKGLPRKKINKDSFLFMIELLRGLKDAGEILKDFRPDVVVGTGGYVCAPILLKAQNQGIPTAIQEQNAYPGKTNRLLGKRVQLVAYSFSEAEKYFPEETPKLFTGNPIRDTFEKMDEATAKKTLDWQTEKDAILSFGGSGGQESTNEAVLEIMEKHRELPFYWVHITGKDHYEDFLKRMPEVDAASYKILDYSHEIPEYLALAKGVVASSSAMTLAEISAMHLPSVLIPKAYTAGNHQFHNAVSYRDKGAAFVIEESELNGDVLLNKVLDILEDKETARAMGDAANALSNPGATAEIADAILEIANHG</sequence>
<evidence type="ECO:0000256" key="2">
    <source>
        <dbReference type="ARBA" id="ARBA00022618"/>
    </source>
</evidence>
<evidence type="ECO:0000256" key="9">
    <source>
        <dbReference type="ARBA" id="ARBA00023316"/>
    </source>
</evidence>
<dbReference type="Pfam" id="PF03033">
    <property type="entry name" value="Glyco_transf_28"/>
    <property type="match status" value="1"/>
</dbReference>
<dbReference type="GO" id="GO:0009252">
    <property type="term" value="P:peptidoglycan biosynthetic process"/>
    <property type="evidence" value="ECO:0007669"/>
    <property type="project" value="UniProtKB-UniRule"/>
</dbReference>
<feature type="binding site" evidence="10">
    <location>
        <begin position="10"/>
        <end position="12"/>
    </location>
    <ligand>
        <name>UDP-N-acetyl-alpha-D-glucosamine</name>
        <dbReference type="ChEBI" id="CHEBI:57705"/>
    </ligand>
</feature>
<dbReference type="EMBL" id="LR134523">
    <property type="protein sequence ID" value="VEJ35763.1"/>
    <property type="molecule type" value="Genomic_DNA"/>
</dbReference>
<dbReference type="InterPro" id="IPR007235">
    <property type="entry name" value="Glyco_trans_28_C"/>
</dbReference>
<dbReference type="GO" id="GO:0071555">
    <property type="term" value="P:cell wall organization"/>
    <property type="evidence" value="ECO:0007669"/>
    <property type="project" value="UniProtKB-KW"/>
</dbReference>
<dbReference type="RefSeq" id="WP_126465522.1">
    <property type="nucleotide sequence ID" value="NZ_LR134523.1"/>
</dbReference>
<comment type="subcellular location">
    <subcellularLocation>
        <location evidence="10">Cell membrane</location>
        <topology evidence="10">Peripheral membrane protein</topology>
        <orientation evidence="10">Cytoplasmic side</orientation>
    </subcellularLocation>
</comment>
<dbReference type="EC" id="2.4.1.227" evidence="10"/>
<dbReference type="GO" id="GO:0051301">
    <property type="term" value="P:cell division"/>
    <property type="evidence" value="ECO:0007669"/>
    <property type="project" value="UniProtKB-KW"/>
</dbReference>
<comment type="function">
    <text evidence="10">Cell wall formation. Catalyzes the transfer of a GlcNAc subunit on undecaprenyl-pyrophosphoryl-MurNAc-pentapeptide (lipid intermediate I) to form undecaprenyl-pyrophosphoryl-MurNAc-(pentapeptide)GlcNAc (lipid intermediate II).</text>
</comment>
<dbReference type="GO" id="GO:0051991">
    <property type="term" value="F:UDP-N-acetyl-D-glucosamine:N-acetylmuramoyl-L-alanyl-D-glutamyl-meso-2,6-diaminopimelyl-D-alanyl-D-alanine-diphosphoundecaprenol 4-beta-N-acetylglucosaminlytransferase activity"/>
    <property type="evidence" value="ECO:0007669"/>
    <property type="project" value="RHEA"/>
</dbReference>
<feature type="domain" description="Glycosyl transferase family 28 C-terminal" evidence="12">
    <location>
        <begin position="191"/>
        <end position="345"/>
    </location>
</feature>
<evidence type="ECO:0000256" key="10">
    <source>
        <dbReference type="HAMAP-Rule" id="MF_00033"/>
    </source>
</evidence>
<name>A0A448V1R2_9FIRM</name>
<proteinExistence type="inferred from homology"/>
<dbReference type="Pfam" id="PF04101">
    <property type="entry name" value="Glyco_tran_28_C"/>
    <property type="match status" value="1"/>
</dbReference>
<feature type="domain" description="Glycosyltransferase family 28 N-terminal" evidence="11">
    <location>
        <begin position="4"/>
        <end position="142"/>
    </location>
</feature>
<dbReference type="GO" id="GO:0050511">
    <property type="term" value="F:undecaprenyldiphospho-muramoylpentapeptide beta-N-acetylglucosaminyltransferase activity"/>
    <property type="evidence" value="ECO:0007669"/>
    <property type="project" value="UniProtKB-UniRule"/>
</dbReference>
<keyword evidence="5 10" id="KW-0133">Cell shape</keyword>
<evidence type="ECO:0000259" key="12">
    <source>
        <dbReference type="Pfam" id="PF04101"/>
    </source>
</evidence>
<dbReference type="GO" id="GO:0005886">
    <property type="term" value="C:plasma membrane"/>
    <property type="evidence" value="ECO:0007669"/>
    <property type="project" value="UniProtKB-SubCell"/>
</dbReference>
<keyword evidence="1 10" id="KW-1003">Cell membrane</keyword>
<evidence type="ECO:0000256" key="1">
    <source>
        <dbReference type="ARBA" id="ARBA00022475"/>
    </source>
</evidence>
<organism evidence="13 14">
    <name type="scientific">Aedoeadaptatus ivorii</name>
    <dbReference type="NCBI Taxonomy" id="54006"/>
    <lineage>
        <taxon>Bacteria</taxon>
        <taxon>Bacillati</taxon>
        <taxon>Bacillota</taxon>
        <taxon>Tissierellia</taxon>
        <taxon>Tissierellales</taxon>
        <taxon>Peptoniphilaceae</taxon>
        <taxon>Aedoeadaptatus</taxon>
    </lineage>
</organism>
<reference evidence="13 14" key="1">
    <citation type="submission" date="2018-12" db="EMBL/GenBank/DDBJ databases">
        <authorList>
            <consortium name="Pathogen Informatics"/>
        </authorList>
    </citation>
    <scope>NUCLEOTIDE SEQUENCE [LARGE SCALE GENOMIC DNA]</scope>
    <source>
        <strain evidence="13 14">NCTC13079</strain>
    </source>
</reference>
<evidence type="ECO:0000256" key="7">
    <source>
        <dbReference type="ARBA" id="ARBA00023136"/>
    </source>
</evidence>
<dbReference type="PANTHER" id="PTHR21015:SF22">
    <property type="entry name" value="GLYCOSYLTRANSFERASE"/>
    <property type="match status" value="1"/>
</dbReference>
<keyword evidence="7 10" id="KW-0472">Membrane</keyword>
<feature type="binding site" evidence="10">
    <location>
        <position position="296"/>
    </location>
    <ligand>
        <name>UDP-N-acetyl-alpha-D-glucosamine</name>
        <dbReference type="ChEBI" id="CHEBI:57705"/>
    </ligand>
</feature>
<evidence type="ECO:0000313" key="13">
    <source>
        <dbReference type="EMBL" id="VEJ35763.1"/>
    </source>
</evidence>
<keyword evidence="2 10" id="KW-0132">Cell division</keyword>
<evidence type="ECO:0000313" key="14">
    <source>
        <dbReference type="Proteomes" id="UP000269544"/>
    </source>
</evidence>
<evidence type="ECO:0000256" key="8">
    <source>
        <dbReference type="ARBA" id="ARBA00023306"/>
    </source>
</evidence>
<comment type="catalytic activity">
    <reaction evidence="10">
        <text>di-trans,octa-cis-undecaprenyl diphospho-N-acetyl-alpha-D-muramoyl-L-alanyl-D-glutamyl-meso-2,6-diaminopimeloyl-D-alanyl-D-alanine + UDP-N-acetyl-alpha-D-glucosamine = di-trans,octa-cis-undecaprenyl diphospho-[N-acetyl-alpha-D-glucosaminyl-(1-&gt;4)]-N-acetyl-alpha-D-muramoyl-L-alanyl-D-glutamyl-meso-2,6-diaminopimeloyl-D-alanyl-D-alanine + UDP + H(+)</text>
        <dbReference type="Rhea" id="RHEA:31227"/>
        <dbReference type="ChEBI" id="CHEBI:15378"/>
        <dbReference type="ChEBI" id="CHEBI:57705"/>
        <dbReference type="ChEBI" id="CHEBI:58223"/>
        <dbReference type="ChEBI" id="CHEBI:61387"/>
        <dbReference type="ChEBI" id="CHEBI:61388"/>
        <dbReference type="EC" id="2.4.1.227"/>
    </reaction>
</comment>
<dbReference type="InterPro" id="IPR006009">
    <property type="entry name" value="GlcNAc_MurG"/>
</dbReference>
<evidence type="ECO:0000259" key="11">
    <source>
        <dbReference type="Pfam" id="PF03033"/>
    </source>
</evidence>
<gene>
    <name evidence="10 13" type="primary">murG</name>
    <name evidence="13" type="ORF">NCTC13079_00929</name>
</gene>
<comment type="similarity">
    <text evidence="10">Belongs to the glycosyltransferase 28 family. MurG subfamily.</text>
</comment>
<keyword evidence="4 10" id="KW-0808">Transferase</keyword>
<dbReference type="NCBIfam" id="TIGR01133">
    <property type="entry name" value="murG"/>
    <property type="match status" value="1"/>
</dbReference>
<dbReference type="Proteomes" id="UP000269544">
    <property type="component" value="Chromosome"/>
</dbReference>
<evidence type="ECO:0000256" key="4">
    <source>
        <dbReference type="ARBA" id="ARBA00022679"/>
    </source>
</evidence>